<dbReference type="EMBL" id="QPKB01000005">
    <property type="protein sequence ID" value="RWR84369.1"/>
    <property type="molecule type" value="Genomic_DNA"/>
</dbReference>
<protein>
    <submittedName>
        <fullName evidence="5">Glycoside hydrolase family 28 protein</fullName>
    </submittedName>
</protein>
<proteinExistence type="inferred from homology"/>
<evidence type="ECO:0000256" key="4">
    <source>
        <dbReference type="RuleBase" id="RU361169"/>
    </source>
</evidence>
<dbReference type="InterPro" id="IPR012334">
    <property type="entry name" value="Pectin_lyas_fold"/>
</dbReference>
<dbReference type="AlphaFoldDB" id="A0A443P0U3"/>
<dbReference type="STRING" id="337451.A0A443P0U3"/>
<keyword evidence="6" id="KW-1185">Reference proteome</keyword>
<dbReference type="InterPro" id="IPR000743">
    <property type="entry name" value="Glyco_hydro_28"/>
</dbReference>
<evidence type="ECO:0000256" key="3">
    <source>
        <dbReference type="ARBA" id="ARBA00023295"/>
    </source>
</evidence>
<dbReference type="GO" id="GO:0005975">
    <property type="term" value="P:carbohydrate metabolic process"/>
    <property type="evidence" value="ECO:0007669"/>
    <property type="project" value="InterPro"/>
</dbReference>
<organism evidence="5 6">
    <name type="scientific">Cinnamomum micranthum f. kanehirae</name>
    <dbReference type="NCBI Taxonomy" id="337451"/>
    <lineage>
        <taxon>Eukaryota</taxon>
        <taxon>Viridiplantae</taxon>
        <taxon>Streptophyta</taxon>
        <taxon>Embryophyta</taxon>
        <taxon>Tracheophyta</taxon>
        <taxon>Spermatophyta</taxon>
        <taxon>Magnoliopsida</taxon>
        <taxon>Magnoliidae</taxon>
        <taxon>Laurales</taxon>
        <taxon>Lauraceae</taxon>
        <taxon>Cinnamomum</taxon>
    </lineage>
</organism>
<evidence type="ECO:0000256" key="2">
    <source>
        <dbReference type="ARBA" id="ARBA00022801"/>
    </source>
</evidence>
<reference evidence="5 6" key="1">
    <citation type="journal article" date="2019" name="Nat. Plants">
        <title>Stout camphor tree genome fills gaps in understanding of flowering plant genome evolution.</title>
        <authorList>
            <person name="Chaw S.M."/>
            <person name="Liu Y.C."/>
            <person name="Wu Y.W."/>
            <person name="Wang H.Y."/>
            <person name="Lin C.I."/>
            <person name="Wu C.S."/>
            <person name="Ke H.M."/>
            <person name="Chang L.Y."/>
            <person name="Hsu C.Y."/>
            <person name="Yang H.T."/>
            <person name="Sudianto E."/>
            <person name="Hsu M.H."/>
            <person name="Wu K.P."/>
            <person name="Wang L.N."/>
            <person name="Leebens-Mack J.H."/>
            <person name="Tsai I.J."/>
        </authorList>
    </citation>
    <scope>NUCLEOTIDE SEQUENCE [LARGE SCALE GENOMIC DNA]</scope>
    <source>
        <strain evidence="6">cv. Chaw 1501</strain>
        <tissue evidence="5">Young leaves</tissue>
    </source>
</reference>
<evidence type="ECO:0000256" key="1">
    <source>
        <dbReference type="ARBA" id="ARBA00008834"/>
    </source>
</evidence>
<dbReference type="GO" id="GO:0004650">
    <property type="term" value="F:polygalacturonase activity"/>
    <property type="evidence" value="ECO:0007669"/>
    <property type="project" value="InterPro"/>
</dbReference>
<dbReference type="InterPro" id="IPR011050">
    <property type="entry name" value="Pectin_lyase_fold/virulence"/>
</dbReference>
<name>A0A443P0U3_9MAGN</name>
<dbReference type="Pfam" id="PF00295">
    <property type="entry name" value="Glyco_hydro_28"/>
    <property type="match status" value="1"/>
</dbReference>
<dbReference type="SUPFAM" id="SSF51126">
    <property type="entry name" value="Pectin lyase-like"/>
    <property type="match status" value="1"/>
</dbReference>
<comment type="caution">
    <text evidence="5">The sequence shown here is derived from an EMBL/GenBank/DDBJ whole genome shotgun (WGS) entry which is preliminary data.</text>
</comment>
<comment type="similarity">
    <text evidence="1 4">Belongs to the glycosyl hydrolase 28 family.</text>
</comment>
<keyword evidence="2 4" id="KW-0378">Hydrolase</keyword>
<accession>A0A443P0U3</accession>
<dbReference type="OrthoDB" id="187139at2759"/>
<evidence type="ECO:0000313" key="5">
    <source>
        <dbReference type="EMBL" id="RWR84369.1"/>
    </source>
</evidence>
<gene>
    <name evidence="5" type="ORF">CKAN_01317800</name>
</gene>
<evidence type="ECO:0000313" key="6">
    <source>
        <dbReference type="Proteomes" id="UP000283530"/>
    </source>
</evidence>
<dbReference type="Proteomes" id="UP000283530">
    <property type="component" value="Unassembled WGS sequence"/>
</dbReference>
<dbReference type="Gene3D" id="2.160.20.10">
    <property type="entry name" value="Single-stranded right-handed beta-helix, Pectin lyase-like"/>
    <property type="match status" value="1"/>
</dbReference>
<keyword evidence="3 4" id="KW-0326">Glycosidase</keyword>
<sequence>MDPFLTQSKTRTDPTREWAGPGQNWLIRPMARNRLRLAQPSGPAYKPRLGFGAETVQRVVQFLSGYAVQLLSNSLVGSLGKYPEEKDVKDIVVRDSIISGTLNGLRIKTWADSPSKSAVFDITYENILMNMSSWNLS</sequence>